<dbReference type="InterPro" id="IPR000792">
    <property type="entry name" value="Tscrpt_reg_LuxR_C"/>
</dbReference>
<dbReference type="Pfam" id="PF00196">
    <property type="entry name" value="GerE"/>
    <property type="match status" value="1"/>
</dbReference>
<dbReference type="RefSeq" id="WP_238159681.1">
    <property type="nucleotide sequence ID" value="NZ_SODP01000001.1"/>
</dbReference>
<dbReference type="AlphaFoldDB" id="A0A4R8CMF3"/>
<dbReference type="SUPFAM" id="SSF46894">
    <property type="entry name" value="C-terminal effector domain of the bipartite response regulators"/>
    <property type="match status" value="1"/>
</dbReference>
<dbReference type="Gene3D" id="1.25.40.10">
    <property type="entry name" value="Tetratricopeptide repeat domain"/>
    <property type="match status" value="1"/>
</dbReference>
<dbReference type="EMBL" id="SODP01000001">
    <property type="protein sequence ID" value="TDW77262.1"/>
    <property type="molecule type" value="Genomic_DNA"/>
</dbReference>
<feature type="compositionally biased region" description="Basic and acidic residues" evidence="4">
    <location>
        <begin position="8"/>
        <end position="20"/>
    </location>
</feature>
<evidence type="ECO:0000313" key="7">
    <source>
        <dbReference type="Proteomes" id="UP000295146"/>
    </source>
</evidence>
<protein>
    <submittedName>
        <fullName evidence="6">LuxR family maltose regulon positive regulatory protein</fullName>
    </submittedName>
</protein>
<dbReference type="GO" id="GO:0003677">
    <property type="term" value="F:DNA binding"/>
    <property type="evidence" value="ECO:0007669"/>
    <property type="project" value="UniProtKB-KW"/>
</dbReference>
<evidence type="ECO:0000256" key="1">
    <source>
        <dbReference type="ARBA" id="ARBA00023015"/>
    </source>
</evidence>
<name>A0A4R8CMF3_9ACTN</name>
<dbReference type="GO" id="GO:0006355">
    <property type="term" value="P:regulation of DNA-templated transcription"/>
    <property type="evidence" value="ECO:0007669"/>
    <property type="project" value="InterPro"/>
</dbReference>
<evidence type="ECO:0000256" key="3">
    <source>
        <dbReference type="ARBA" id="ARBA00023163"/>
    </source>
</evidence>
<dbReference type="PANTHER" id="PTHR44688:SF16">
    <property type="entry name" value="DNA-BINDING TRANSCRIPTIONAL ACTIVATOR DEVR_DOSR"/>
    <property type="match status" value="1"/>
</dbReference>
<keyword evidence="3" id="KW-0804">Transcription</keyword>
<dbReference type="Pfam" id="PF25873">
    <property type="entry name" value="WHD_MalT"/>
    <property type="match status" value="1"/>
</dbReference>
<dbReference type="InterPro" id="IPR016032">
    <property type="entry name" value="Sig_transdc_resp-reg_C-effctor"/>
</dbReference>
<proteinExistence type="predicted"/>
<dbReference type="InterPro" id="IPR059106">
    <property type="entry name" value="WHD_MalT"/>
</dbReference>
<dbReference type="Proteomes" id="UP000295146">
    <property type="component" value="Unassembled WGS sequence"/>
</dbReference>
<dbReference type="PROSITE" id="PS50043">
    <property type="entry name" value="HTH_LUXR_2"/>
    <property type="match status" value="1"/>
</dbReference>
<evidence type="ECO:0000256" key="2">
    <source>
        <dbReference type="ARBA" id="ARBA00023125"/>
    </source>
</evidence>
<keyword evidence="7" id="KW-1185">Reference proteome</keyword>
<keyword evidence="1" id="KW-0805">Transcription regulation</keyword>
<accession>A0A4R8CMF3</accession>
<dbReference type="SMART" id="SM00421">
    <property type="entry name" value="HTH_LUXR"/>
    <property type="match status" value="1"/>
</dbReference>
<comment type="caution">
    <text evidence="6">The sequence shown here is derived from an EMBL/GenBank/DDBJ whole genome shotgun (WGS) entry which is preliminary data.</text>
</comment>
<reference evidence="6 7" key="1">
    <citation type="submission" date="2019-03" db="EMBL/GenBank/DDBJ databases">
        <title>Genomic Encyclopedia of Type Strains, Phase III (KMG-III): the genomes of soil and plant-associated and newly described type strains.</title>
        <authorList>
            <person name="Whitman W."/>
        </authorList>
    </citation>
    <scope>NUCLEOTIDE SEQUENCE [LARGE SCALE GENOMIC DNA]</scope>
    <source>
        <strain evidence="6 7">VKM Ac-2573</strain>
    </source>
</reference>
<gene>
    <name evidence="6" type="ORF">EV653_2427</name>
</gene>
<dbReference type="InterPro" id="IPR027417">
    <property type="entry name" value="P-loop_NTPase"/>
</dbReference>
<dbReference type="Gene3D" id="1.10.10.10">
    <property type="entry name" value="Winged helix-like DNA-binding domain superfamily/Winged helix DNA-binding domain"/>
    <property type="match status" value="1"/>
</dbReference>
<evidence type="ECO:0000256" key="4">
    <source>
        <dbReference type="SAM" id="MobiDB-lite"/>
    </source>
</evidence>
<dbReference type="PANTHER" id="PTHR44688">
    <property type="entry name" value="DNA-BINDING TRANSCRIPTIONAL ACTIVATOR DEVR_DOSR"/>
    <property type="match status" value="1"/>
</dbReference>
<keyword evidence="2" id="KW-0238">DNA-binding</keyword>
<dbReference type="InterPro" id="IPR011990">
    <property type="entry name" value="TPR-like_helical_dom_sf"/>
</dbReference>
<feature type="region of interest" description="Disordered" evidence="4">
    <location>
        <begin position="1"/>
        <end position="20"/>
    </location>
</feature>
<dbReference type="CDD" id="cd06170">
    <property type="entry name" value="LuxR_C_like"/>
    <property type="match status" value="1"/>
</dbReference>
<dbReference type="InterPro" id="IPR036388">
    <property type="entry name" value="WH-like_DNA-bd_sf"/>
</dbReference>
<sequence>MSGGQQADEGRAHRWTPIREHGQLPVAGPSAILSRTVARQRLLDLVSQGVRRPLTLVCAPAGFGKTMLLLLWEALGTWPGPVRHLAVDAADEQSAASMQSALDGLHRRGAALAADPALVLVVDCGDLNLTPELGDSLDRIIRDDAARIRIVLLTRTDPPLPLYSYRLAETLTEIRAADLAFTAEETARLMRQENLDLAPAEVAELWARTDGWPAGLAFAAMNLAGTADTAQAIRGFRGDVGNVSEFLMTEVLQAQPPMQRDFLLRTCIVDKLWPALAEALTGRVCDRRSLEFMSHGNAFIQPVPGTDDCYSYQSLFREFLRAQLMFEQPALVPELHRTAAGWFAQNGPRLTAVRHAITAGDWGEASRYLVEDLDFAKLLVGRRRELLTGLVADLPDDLDGAGAAVVRAARALAEFDVDLCAAELGKARSSLDQDVPHRTHFDDLAITVLQAICTSLEADVNPALDATLAAEAAVTAASAGSSALHPEVKILVAGCKGRALLQRGDLRGASEAFAEAIAIADDAGLHEALADVLGMAALVEAVWGHLRRAGELAQQATTLAESEGHLDEPQSAIVAQAWVSADQADVTSARDLVHRARNAEPTFDARVLAVFEALVRARVLRSEGDAELAQAELTAAADSYGAGIDDWLGQLLVVDEAKILVAQHLPHEAIAVIEESPGRAQVESILVLRRAATETGEQGPPLPSQLRQRATSLATQVDRWLVQAAESIRAGDSGRSGLQVEHALRLAAPEHLRRPFSDAPPRLRKLLQPTGELMRRHAWLRTPAPEHDGAADQASRRTRYDLVVTVTLSSKEHEVLEYLAELLTTEEIANTMHVSVNTVRSHVRSILRKLSASRRNEAVRRAWELGLLPQRPET</sequence>
<dbReference type="PRINTS" id="PR00038">
    <property type="entry name" value="HTHLUXR"/>
</dbReference>
<evidence type="ECO:0000313" key="6">
    <source>
        <dbReference type="EMBL" id="TDW77262.1"/>
    </source>
</evidence>
<dbReference type="SUPFAM" id="SSF52540">
    <property type="entry name" value="P-loop containing nucleoside triphosphate hydrolases"/>
    <property type="match status" value="1"/>
</dbReference>
<feature type="domain" description="HTH luxR-type" evidence="5">
    <location>
        <begin position="801"/>
        <end position="866"/>
    </location>
</feature>
<organism evidence="6 7">
    <name type="scientific">Kribbella pratensis</name>
    <dbReference type="NCBI Taxonomy" id="2512112"/>
    <lineage>
        <taxon>Bacteria</taxon>
        <taxon>Bacillati</taxon>
        <taxon>Actinomycetota</taxon>
        <taxon>Actinomycetes</taxon>
        <taxon>Propionibacteriales</taxon>
        <taxon>Kribbellaceae</taxon>
        <taxon>Kribbella</taxon>
    </lineage>
</organism>
<evidence type="ECO:0000259" key="5">
    <source>
        <dbReference type="PROSITE" id="PS50043"/>
    </source>
</evidence>
<dbReference type="SUPFAM" id="SSF48452">
    <property type="entry name" value="TPR-like"/>
    <property type="match status" value="1"/>
</dbReference>